<dbReference type="EMBL" id="CADCXU010011985">
    <property type="protein sequence ID" value="CAB0002276.1"/>
    <property type="molecule type" value="Genomic_DNA"/>
</dbReference>
<dbReference type="Proteomes" id="UP000479000">
    <property type="component" value="Unassembled WGS sequence"/>
</dbReference>
<sequence length="159" mass="18870">MLREVRALMKPMASMVPLKWDTYCQCQRESQFDGRCHLILGTSCPNYQERSLTKGLLENSSKVMARGNERWEFLGFIQFTIQTYREEHKSALKIFNRRTQKQYNLDWFFVCLTCFTKIRDCRFGMNKWVIFLKSKWPVSPMDSAATFPILSMIIQVMEP</sequence>
<keyword evidence="2" id="KW-1185">Reference proteome</keyword>
<gene>
    <name evidence="1" type="ORF">NTEN_LOCUS8063</name>
</gene>
<dbReference type="AlphaFoldDB" id="A0A6H5GFR6"/>
<protein>
    <submittedName>
        <fullName evidence="1">Uncharacterized protein</fullName>
    </submittedName>
</protein>
<organism evidence="1 2">
    <name type="scientific">Nesidiocoris tenuis</name>
    <dbReference type="NCBI Taxonomy" id="355587"/>
    <lineage>
        <taxon>Eukaryota</taxon>
        <taxon>Metazoa</taxon>
        <taxon>Ecdysozoa</taxon>
        <taxon>Arthropoda</taxon>
        <taxon>Hexapoda</taxon>
        <taxon>Insecta</taxon>
        <taxon>Pterygota</taxon>
        <taxon>Neoptera</taxon>
        <taxon>Paraneoptera</taxon>
        <taxon>Hemiptera</taxon>
        <taxon>Heteroptera</taxon>
        <taxon>Panheteroptera</taxon>
        <taxon>Cimicomorpha</taxon>
        <taxon>Miridae</taxon>
        <taxon>Dicyphina</taxon>
        <taxon>Nesidiocoris</taxon>
    </lineage>
</organism>
<accession>A0A6H5GFR6</accession>
<proteinExistence type="predicted"/>
<name>A0A6H5GFR6_9HEMI</name>
<reference evidence="1 2" key="1">
    <citation type="submission" date="2020-02" db="EMBL/GenBank/DDBJ databases">
        <authorList>
            <person name="Ferguson B K."/>
        </authorList>
    </citation>
    <scope>NUCLEOTIDE SEQUENCE [LARGE SCALE GENOMIC DNA]</scope>
</reference>
<evidence type="ECO:0000313" key="1">
    <source>
        <dbReference type="EMBL" id="CAB0002276.1"/>
    </source>
</evidence>
<evidence type="ECO:0000313" key="2">
    <source>
        <dbReference type="Proteomes" id="UP000479000"/>
    </source>
</evidence>